<reference evidence="1" key="1">
    <citation type="submission" date="2016-02" db="EMBL/GenBank/DDBJ databases">
        <title>WGS assembly of Manihot esculenta.</title>
        <authorList>
            <person name="Bredeson J.V."/>
            <person name="Prochnik S.E."/>
            <person name="Lyons J.B."/>
            <person name="Schmutz J."/>
            <person name="Grimwood J."/>
            <person name="Vrebalov J."/>
            <person name="Bart R.S."/>
            <person name="Amuge T."/>
            <person name="Ferguson M.E."/>
            <person name="Green R."/>
            <person name="Putnam N."/>
            <person name="Stites J."/>
            <person name="Rounsley S."/>
            <person name="Rokhsar D.S."/>
        </authorList>
    </citation>
    <scope>NUCLEOTIDE SEQUENCE [LARGE SCALE GENOMIC DNA]</scope>
    <source>
        <tissue evidence="1">Leaf</tissue>
    </source>
</reference>
<name>A0A2C9U137_MANES</name>
<dbReference type="PANTHER" id="PTHR34950:SF8">
    <property type="entry name" value="TPX2 C-TERMINAL DOMAIN-CONTAINING PROTEIN"/>
    <property type="match status" value="1"/>
</dbReference>
<organism evidence="1">
    <name type="scientific">Manihot esculenta</name>
    <name type="common">Cassava</name>
    <name type="synonym">Jatropha manihot</name>
    <dbReference type="NCBI Taxonomy" id="3983"/>
    <lineage>
        <taxon>Eukaryota</taxon>
        <taxon>Viridiplantae</taxon>
        <taxon>Streptophyta</taxon>
        <taxon>Embryophyta</taxon>
        <taxon>Tracheophyta</taxon>
        <taxon>Spermatophyta</taxon>
        <taxon>Magnoliopsida</taxon>
        <taxon>eudicotyledons</taxon>
        <taxon>Gunneridae</taxon>
        <taxon>Pentapetalae</taxon>
        <taxon>rosids</taxon>
        <taxon>fabids</taxon>
        <taxon>Malpighiales</taxon>
        <taxon>Euphorbiaceae</taxon>
        <taxon>Crotonoideae</taxon>
        <taxon>Manihoteae</taxon>
        <taxon>Manihot</taxon>
    </lineage>
</organism>
<dbReference type="EMBL" id="CM004404">
    <property type="protein sequence ID" value="OAY23345.1"/>
    <property type="molecule type" value="Genomic_DNA"/>
</dbReference>
<protein>
    <submittedName>
        <fullName evidence="1">Uncharacterized protein</fullName>
    </submittedName>
</protein>
<dbReference type="AlphaFoldDB" id="A0A2C9U137"/>
<proteinExistence type="predicted"/>
<accession>A0A2C9U137</accession>
<dbReference type="PANTHER" id="PTHR34950">
    <property type="entry name" value="OS04G0457400 PROTEIN"/>
    <property type="match status" value="1"/>
</dbReference>
<evidence type="ECO:0000313" key="1">
    <source>
        <dbReference type="EMBL" id="OAY23345.1"/>
    </source>
</evidence>
<gene>
    <name evidence="1" type="ORF">MANES_18G071200</name>
</gene>
<sequence>MATSGYWLAEADVRRKLQREALKKLEEERAKANGFDFEVKESSGCFPSMFKKVHPILYVSVKDRAEGSTQIGL</sequence>